<evidence type="ECO:0000313" key="1">
    <source>
        <dbReference type="EMBL" id="TDB69081.1"/>
    </source>
</evidence>
<gene>
    <name evidence="1" type="ORF">EZE20_01735</name>
</gene>
<keyword evidence="2" id="KW-1185">Reference proteome</keyword>
<dbReference type="Proteomes" id="UP000295706">
    <property type="component" value="Unassembled WGS sequence"/>
</dbReference>
<sequence length="93" mass="10847">MPRQRLWFESRYSWGTHIYVELMEIEASDGMPRQETQLLASVYQNKKTFEAVIRRPEDDEFLPGFSSLEAAQTAVCNILSKNPPNHATYRQLL</sequence>
<reference evidence="1 2" key="1">
    <citation type="submission" date="2019-02" db="EMBL/GenBank/DDBJ databases">
        <title>Arundinibacter roseus gen. nov., sp. nov., a new member of the family Cytophagaceae.</title>
        <authorList>
            <person name="Szuroczki S."/>
            <person name="Khayer B."/>
            <person name="Sproer C."/>
            <person name="Toumi M."/>
            <person name="Szabo A."/>
            <person name="Felfoldi T."/>
            <person name="Schumann P."/>
            <person name="Toth E."/>
        </authorList>
    </citation>
    <scope>NUCLEOTIDE SEQUENCE [LARGE SCALE GENOMIC DNA]</scope>
    <source>
        <strain evidence="1 2">DMA-k-7a</strain>
    </source>
</reference>
<protein>
    <submittedName>
        <fullName evidence="1">Uncharacterized protein</fullName>
    </submittedName>
</protein>
<organism evidence="1 2">
    <name type="scientific">Arundinibacter roseus</name>
    <dbReference type="NCBI Taxonomy" id="2070510"/>
    <lineage>
        <taxon>Bacteria</taxon>
        <taxon>Pseudomonadati</taxon>
        <taxon>Bacteroidota</taxon>
        <taxon>Cytophagia</taxon>
        <taxon>Cytophagales</taxon>
        <taxon>Spirosomataceae</taxon>
        <taxon>Arundinibacter</taxon>
    </lineage>
</organism>
<dbReference type="RefSeq" id="WP_132113822.1">
    <property type="nucleotide sequence ID" value="NZ_SMJU01000001.1"/>
</dbReference>
<dbReference type="EMBL" id="SMJU01000001">
    <property type="protein sequence ID" value="TDB69081.1"/>
    <property type="molecule type" value="Genomic_DNA"/>
</dbReference>
<name>A0A4R4KRM5_9BACT</name>
<proteinExistence type="predicted"/>
<comment type="caution">
    <text evidence="1">The sequence shown here is derived from an EMBL/GenBank/DDBJ whole genome shotgun (WGS) entry which is preliminary data.</text>
</comment>
<dbReference type="AlphaFoldDB" id="A0A4R4KRM5"/>
<evidence type="ECO:0000313" key="2">
    <source>
        <dbReference type="Proteomes" id="UP000295706"/>
    </source>
</evidence>
<accession>A0A4R4KRM5</accession>